<evidence type="ECO:0000313" key="4">
    <source>
        <dbReference type="Proteomes" id="UP000593564"/>
    </source>
</evidence>
<comment type="caution">
    <text evidence="3">The sequence shown here is derived from an EMBL/GenBank/DDBJ whole genome shotgun (WGS) entry which is preliminary data.</text>
</comment>
<dbReference type="InterPro" id="IPR011009">
    <property type="entry name" value="Kinase-like_dom_sf"/>
</dbReference>
<protein>
    <recommendedName>
        <fullName evidence="2">Serine-threonine/tyrosine-protein kinase catalytic domain-containing protein</fullName>
    </recommendedName>
</protein>
<keyword evidence="1" id="KW-0812">Transmembrane</keyword>
<name>A0A7J7GGV9_CAMSI</name>
<reference evidence="3 4" key="2">
    <citation type="submission" date="2020-07" db="EMBL/GenBank/DDBJ databases">
        <title>Genome assembly of wild tea tree DASZ reveals pedigree and selection history of tea varieties.</title>
        <authorList>
            <person name="Zhang W."/>
        </authorList>
    </citation>
    <scope>NUCLEOTIDE SEQUENCE [LARGE SCALE GENOMIC DNA]</scope>
    <source>
        <strain evidence="4">cv. G240</strain>
        <tissue evidence="3">Leaf</tissue>
    </source>
</reference>
<dbReference type="Pfam" id="PF07714">
    <property type="entry name" value="PK_Tyr_Ser-Thr"/>
    <property type="match status" value="1"/>
</dbReference>
<keyword evidence="4" id="KW-1185">Reference proteome</keyword>
<dbReference type="AlphaFoldDB" id="A0A7J7GGV9"/>
<evidence type="ECO:0000313" key="3">
    <source>
        <dbReference type="EMBL" id="KAF5939535.1"/>
    </source>
</evidence>
<dbReference type="PANTHER" id="PTHR44329">
    <property type="entry name" value="SERINE/THREONINE-PROTEIN KINASE TNNI3K-RELATED"/>
    <property type="match status" value="1"/>
</dbReference>
<dbReference type="PANTHER" id="PTHR44329:SF146">
    <property type="entry name" value="SERINE_THREONINE-PROTEIN KINASE SIS8-RELATED"/>
    <property type="match status" value="1"/>
</dbReference>
<feature type="domain" description="Serine-threonine/tyrosine-protein kinase catalytic" evidence="2">
    <location>
        <begin position="93"/>
        <end position="159"/>
    </location>
</feature>
<organism evidence="3 4">
    <name type="scientific">Camellia sinensis</name>
    <name type="common">Tea plant</name>
    <name type="synonym">Thea sinensis</name>
    <dbReference type="NCBI Taxonomy" id="4442"/>
    <lineage>
        <taxon>Eukaryota</taxon>
        <taxon>Viridiplantae</taxon>
        <taxon>Streptophyta</taxon>
        <taxon>Embryophyta</taxon>
        <taxon>Tracheophyta</taxon>
        <taxon>Spermatophyta</taxon>
        <taxon>Magnoliopsida</taxon>
        <taxon>eudicotyledons</taxon>
        <taxon>Gunneridae</taxon>
        <taxon>Pentapetalae</taxon>
        <taxon>asterids</taxon>
        <taxon>Ericales</taxon>
        <taxon>Theaceae</taxon>
        <taxon>Camellia</taxon>
    </lineage>
</organism>
<gene>
    <name evidence="3" type="ORF">HYC85_023794</name>
</gene>
<reference evidence="4" key="1">
    <citation type="journal article" date="2020" name="Nat. Commun.">
        <title>Genome assembly of wild tea tree DASZ reveals pedigree and selection history of tea varieties.</title>
        <authorList>
            <person name="Zhang W."/>
            <person name="Zhang Y."/>
            <person name="Qiu H."/>
            <person name="Guo Y."/>
            <person name="Wan H."/>
            <person name="Zhang X."/>
            <person name="Scossa F."/>
            <person name="Alseekh S."/>
            <person name="Zhang Q."/>
            <person name="Wang P."/>
            <person name="Xu L."/>
            <person name="Schmidt M.H."/>
            <person name="Jia X."/>
            <person name="Li D."/>
            <person name="Zhu A."/>
            <person name="Guo F."/>
            <person name="Chen W."/>
            <person name="Ni D."/>
            <person name="Usadel B."/>
            <person name="Fernie A.R."/>
            <person name="Wen W."/>
        </authorList>
    </citation>
    <scope>NUCLEOTIDE SEQUENCE [LARGE SCALE GENOMIC DNA]</scope>
    <source>
        <strain evidence="4">cv. G240</strain>
    </source>
</reference>
<dbReference type="Proteomes" id="UP000593564">
    <property type="component" value="Unassembled WGS sequence"/>
</dbReference>
<dbReference type="InterPro" id="IPR051681">
    <property type="entry name" value="Ser/Thr_Kinases-Pseudokinases"/>
</dbReference>
<dbReference type="Gene3D" id="1.10.510.10">
    <property type="entry name" value="Transferase(Phosphotransferase) domain 1"/>
    <property type="match status" value="1"/>
</dbReference>
<keyword evidence="1" id="KW-1133">Transmembrane helix</keyword>
<evidence type="ECO:0000259" key="2">
    <source>
        <dbReference type="Pfam" id="PF07714"/>
    </source>
</evidence>
<dbReference type="InterPro" id="IPR001245">
    <property type="entry name" value="Ser-Thr/Tyr_kinase_cat_dom"/>
</dbReference>
<dbReference type="SUPFAM" id="SSF56112">
    <property type="entry name" value="Protein kinase-like (PK-like)"/>
    <property type="match status" value="1"/>
</dbReference>
<dbReference type="EMBL" id="JACBKZ010000011">
    <property type="protein sequence ID" value="KAF5939535.1"/>
    <property type="molecule type" value="Genomic_DNA"/>
</dbReference>
<evidence type="ECO:0000256" key="1">
    <source>
        <dbReference type="SAM" id="Phobius"/>
    </source>
</evidence>
<dbReference type="GO" id="GO:0004674">
    <property type="term" value="F:protein serine/threonine kinase activity"/>
    <property type="evidence" value="ECO:0007669"/>
    <property type="project" value="TreeGrafter"/>
</dbReference>
<accession>A0A7J7GGV9</accession>
<feature type="transmembrane region" description="Helical" evidence="1">
    <location>
        <begin position="45"/>
        <end position="74"/>
    </location>
</feature>
<keyword evidence="1" id="KW-0472">Membrane</keyword>
<proteinExistence type="predicted"/>
<sequence length="160" mass="18734">MDQGAKLLLRFVLLSLPPLWSCPLSLSLRSDLKHVIYYLHVFKKIRHHLLLSICTYVNTIKGALIMLLCTILFFRLSGWPQKCSEMNLQMKMLNYYWMRFRCDVYSFGVILWELCTLQQPWGGMNPMQVVGAVGFQHHRLDIPDDMDPVIANIITKCWQT</sequence>